<keyword evidence="2" id="KW-1185">Reference proteome</keyword>
<name>A0ABW6ILL3_9CYAN</name>
<organism evidence="1 2">
    <name type="scientific">Almyronema epifaneia S1</name>
    <dbReference type="NCBI Taxonomy" id="2991925"/>
    <lineage>
        <taxon>Bacteria</taxon>
        <taxon>Bacillati</taxon>
        <taxon>Cyanobacteriota</taxon>
        <taxon>Cyanophyceae</taxon>
        <taxon>Nodosilineales</taxon>
        <taxon>Nodosilineaceae</taxon>
        <taxon>Almyronema</taxon>
        <taxon>Almyronema epifaneia</taxon>
    </lineage>
</organism>
<comment type="caution">
    <text evidence="1">The sequence shown here is derived from an EMBL/GenBank/DDBJ whole genome shotgun (WGS) entry which is preliminary data.</text>
</comment>
<accession>A0ABW6ILL3</accession>
<dbReference type="EMBL" id="JBHZOL010000111">
    <property type="protein sequence ID" value="MFE4108460.1"/>
    <property type="molecule type" value="Genomic_DNA"/>
</dbReference>
<evidence type="ECO:0000313" key="2">
    <source>
        <dbReference type="Proteomes" id="UP001600165"/>
    </source>
</evidence>
<evidence type="ECO:0008006" key="3">
    <source>
        <dbReference type="Google" id="ProtNLM"/>
    </source>
</evidence>
<reference evidence="1 2" key="1">
    <citation type="submission" date="2024-10" db="EMBL/GenBank/DDBJ databases">
        <authorList>
            <person name="Ratan Roy A."/>
            <person name="Morales Sandoval P.H."/>
            <person name="De Los Santos Villalobos S."/>
            <person name="Chakraborty S."/>
            <person name="Mukherjee J."/>
        </authorList>
    </citation>
    <scope>NUCLEOTIDE SEQUENCE [LARGE SCALE GENOMIC DNA]</scope>
    <source>
        <strain evidence="1 2">S1</strain>
    </source>
</reference>
<proteinExistence type="predicted"/>
<sequence>MTRRPVSLQKPPNETVTATFCPLTLAHVEQIDTFWRAILRAAQEPDISWDWAYKLRLAVNDRRYEAYAIEWEELVQGVMLLETQWHRSWLPGRSPLVYVEYLASAPWNRRPIEDPPYLAGVGRSLLLLARQRSVELGYEGRVGLHSLPRTEAFYHLNNMADYGPDPDKDGLVYFEYPALQR</sequence>
<dbReference type="Proteomes" id="UP001600165">
    <property type="component" value="Unassembled WGS sequence"/>
</dbReference>
<evidence type="ECO:0000313" key="1">
    <source>
        <dbReference type="EMBL" id="MFE4108460.1"/>
    </source>
</evidence>
<protein>
    <recommendedName>
        <fullName evidence="3">GNAT family N-acetyltransferase</fullName>
    </recommendedName>
</protein>
<dbReference type="RefSeq" id="WP_377968090.1">
    <property type="nucleotide sequence ID" value="NZ_JBHZOL010000111.1"/>
</dbReference>
<gene>
    <name evidence="1" type="ORF">ACFVKH_19445</name>
</gene>